<evidence type="ECO:0000256" key="3">
    <source>
        <dbReference type="ARBA" id="ARBA00022989"/>
    </source>
</evidence>
<accession>A0A914UJV6</accession>
<dbReference type="WBParaSite" id="PSAMB.scaffold10459size4068.g33325.t1">
    <property type="protein sequence ID" value="PSAMB.scaffold10459size4068.g33325.t1"/>
    <property type="gene ID" value="PSAMB.scaffold10459size4068.g33325"/>
</dbReference>
<keyword evidence="4 7" id="KW-0472">Membrane</keyword>
<dbReference type="GO" id="GO:0031902">
    <property type="term" value="C:late endosome membrane"/>
    <property type="evidence" value="ECO:0007669"/>
    <property type="project" value="TreeGrafter"/>
</dbReference>
<dbReference type="Gene3D" id="2.40.160.110">
    <property type="match status" value="1"/>
</dbReference>
<evidence type="ECO:0000313" key="10">
    <source>
        <dbReference type="WBParaSite" id="PSAMB.scaffold10459size4068.g33325.t1"/>
    </source>
</evidence>
<reference evidence="10" key="1">
    <citation type="submission" date="2022-11" db="UniProtKB">
        <authorList>
            <consortium name="WormBaseParasite"/>
        </authorList>
    </citation>
    <scope>IDENTIFICATION</scope>
</reference>
<dbReference type="GO" id="GO:0005765">
    <property type="term" value="C:lysosomal membrane"/>
    <property type="evidence" value="ECO:0007669"/>
    <property type="project" value="TreeGrafter"/>
</dbReference>
<keyword evidence="9" id="KW-1185">Reference proteome</keyword>
<dbReference type="PANTHER" id="PTHR11506:SF42">
    <property type="entry name" value="LYSOSOME-ASSOCIATED MEMBRANE GLYCOPROTEIN 5"/>
    <property type="match status" value="1"/>
</dbReference>
<keyword evidence="5" id="KW-0325">Glycoprotein</keyword>
<dbReference type="GO" id="GO:0072594">
    <property type="term" value="P:establishment of protein localization to organelle"/>
    <property type="evidence" value="ECO:0007669"/>
    <property type="project" value="TreeGrafter"/>
</dbReference>
<evidence type="ECO:0000256" key="8">
    <source>
        <dbReference type="SAM" id="SignalP"/>
    </source>
</evidence>
<keyword evidence="1 7" id="KW-0812">Transmembrane</keyword>
<feature type="chain" id="PRO_5037379094" evidence="8">
    <location>
        <begin position="34"/>
        <end position="318"/>
    </location>
</feature>
<dbReference type="InterPro" id="IPR002000">
    <property type="entry name" value="Lysosome-assoc_membr_glycop"/>
</dbReference>
<feature type="transmembrane region" description="Helical" evidence="7">
    <location>
        <begin position="244"/>
        <end position="266"/>
    </location>
</feature>
<dbReference type="GO" id="GO:0005886">
    <property type="term" value="C:plasma membrane"/>
    <property type="evidence" value="ECO:0007669"/>
    <property type="project" value="TreeGrafter"/>
</dbReference>
<dbReference type="AlphaFoldDB" id="A0A914UJV6"/>
<evidence type="ECO:0000256" key="1">
    <source>
        <dbReference type="ARBA" id="ARBA00022692"/>
    </source>
</evidence>
<evidence type="ECO:0000313" key="9">
    <source>
        <dbReference type="Proteomes" id="UP000887566"/>
    </source>
</evidence>
<protein>
    <submittedName>
        <fullName evidence="10">Uncharacterized protein</fullName>
    </submittedName>
</protein>
<organism evidence="9 10">
    <name type="scientific">Plectus sambesii</name>
    <dbReference type="NCBI Taxonomy" id="2011161"/>
    <lineage>
        <taxon>Eukaryota</taxon>
        <taxon>Metazoa</taxon>
        <taxon>Ecdysozoa</taxon>
        <taxon>Nematoda</taxon>
        <taxon>Chromadorea</taxon>
        <taxon>Plectida</taxon>
        <taxon>Plectina</taxon>
        <taxon>Plectoidea</taxon>
        <taxon>Plectidae</taxon>
        <taxon>Plectus</taxon>
    </lineage>
</organism>
<evidence type="ECO:0000256" key="2">
    <source>
        <dbReference type="ARBA" id="ARBA00022729"/>
    </source>
</evidence>
<evidence type="ECO:0000256" key="7">
    <source>
        <dbReference type="SAM" id="Phobius"/>
    </source>
</evidence>
<dbReference type="PANTHER" id="PTHR11506">
    <property type="entry name" value="LYSOSOME-ASSOCIATED MEMBRANE GLYCOPROTEIN"/>
    <property type="match status" value="1"/>
</dbReference>
<name>A0A914UJV6_9BILA</name>
<sequence length="318" mass="35140">MGHLLDALSHQNMSLRLLLLSTAFAVIIDQSYGASSPSASPIGKWTVSDENGTCITFQAMLSFKLSYTRTGDQDLSPPVTINVPVGAHADNSTCNTVFPGDPDIKVQILRLSFWGTWWCEFHFTKDKNKLGAPGLQQYFNLFQVIIYADYVANRTLFPNSNATSKEYYQTVNPSNGDGALAQILFAAPQHTFVCPSKQDFLVVQNPDGVAYLLMSNVKVQAFATTSDWMTSEICPQDQTPDDPIPVVAGALIAVLIAVTLIGYLIYRCRLPPETLHKTNPNSHFEEVAFDNQIDVLDDETSSETDSHPRLRNHPNGKH</sequence>
<evidence type="ECO:0000256" key="6">
    <source>
        <dbReference type="SAM" id="MobiDB-lite"/>
    </source>
</evidence>
<feature type="signal peptide" evidence="8">
    <location>
        <begin position="1"/>
        <end position="33"/>
    </location>
</feature>
<keyword evidence="2 8" id="KW-0732">Signal</keyword>
<feature type="compositionally biased region" description="Basic residues" evidence="6">
    <location>
        <begin position="309"/>
        <end position="318"/>
    </location>
</feature>
<feature type="region of interest" description="Disordered" evidence="6">
    <location>
        <begin position="298"/>
        <end position="318"/>
    </location>
</feature>
<evidence type="ECO:0000256" key="4">
    <source>
        <dbReference type="ARBA" id="ARBA00023136"/>
    </source>
</evidence>
<evidence type="ECO:0000256" key="5">
    <source>
        <dbReference type="ARBA" id="ARBA00023180"/>
    </source>
</evidence>
<dbReference type="Proteomes" id="UP000887566">
    <property type="component" value="Unplaced"/>
</dbReference>
<proteinExistence type="predicted"/>
<keyword evidence="3 7" id="KW-1133">Transmembrane helix</keyword>